<accession>G8WMR1</accession>
<dbReference type="AlphaFoldDB" id="F8JNQ0"/>
<proteinExistence type="predicted"/>
<protein>
    <submittedName>
        <fullName evidence="1">Uncharacterized protein</fullName>
    </submittedName>
</protein>
<dbReference type="RefSeq" id="WP_014141023.1">
    <property type="nucleotide sequence ID" value="NC_016111.1"/>
</dbReference>
<dbReference type="EMBL" id="CP003219">
    <property type="protein sequence ID" value="AEW92630.1"/>
    <property type="molecule type" value="Genomic_DNA"/>
</dbReference>
<gene>
    <name evidence="1" type="ordered locus">SCATT_02590</name>
</gene>
<dbReference type="PATRIC" id="fig|1003195.11.peg.1892"/>
<accession>F8JNQ0</accession>
<dbReference type="OrthoDB" id="3681656at2"/>
<dbReference type="STRING" id="1003195.SCATT_02590"/>
<keyword evidence="2" id="KW-1185">Reference proteome</keyword>
<evidence type="ECO:0000313" key="1">
    <source>
        <dbReference type="EMBL" id="AEW92630.1"/>
    </source>
</evidence>
<dbReference type="HOGENOM" id="CLU_104643_0_0_11"/>
<reference evidence="2" key="1">
    <citation type="submission" date="2011-12" db="EMBL/GenBank/DDBJ databases">
        <title>Complete genome sequence of Streptomyces cattleya strain DSM 46488.</title>
        <authorList>
            <person name="Ou H.-Y."/>
            <person name="Li P."/>
            <person name="Zhao C."/>
            <person name="O'Hagan D."/>
            <person name="Deng Z."/>
        </authorList>
    </citation>
    <scope>NUCLEOTIDE SEQUENCE [LARGE SCALE GENOMIC DNA]</scope>
    <source>
        <strain evidence="2">ATCC 35852 / DSM 46488 / JCM 4925 / NBRC 14057 / NRRL 8057</strain>
    </source>
</reference>
<evidence type="ECO:0000313" key="2">
    <source>
        <dbReference type="Proteomes" id="UP000007842"/>
    </source>
</evidence>
<dbReference type="KEGG" id="scy:SCATT_02590"/>
<organism evidence="1 2">
    <name type="scientific">Streptantibioticus cattleyicolor (strain ATCC 35852 / DSM 46488 / JCM 4925 / NBRC 14057 / NRRL 8057)</name>
    <name type="common">Streptomyces cattleya</name>
    <dbReference type="NCBI Taxonomy" id="1003195"/>
    <lineage>
        <taxon>Bacteria</taxon>
        <taxon>Bacillati</taxon>
        <taxon>Actinomycetota</taxon>
        <taxon>Actinomycetes</taxon>
        <taxon>Kitasatosporales</taxon>
        <taxon>Streptomycetaceae</taxon>
        <taxon>Streptantibioticus</taxon>
    </lineage>
</organism>
<dbReference type="eggNOG" id="ENOG50342B0">
    <property type="taxonomic scope" value="Bacteria"/>
</dbReference>
<sequence length="235" mass="24775">MSFTDTSLHEEYAGAVEWVAGRVLGAVTGTEDTGPTGPGAWTDTYSSKALLAAVRVVGPDLAAAAVLAGEALDPETAEVAAAALRVFPGGDAEAAVTPEQALVVAWRDWGTARLLGDPSARPPDRSPLPDPARWRPWSVRLGQLSCLALPGLHGPVHDEVVRDAEALCRGAARAMMRRDTRLAARLARWLAWLELHGLTVPLEAGPMLRQLAFTHGGSARTALDVAIGQRLATTE</sequence>
<dbReference type="Proteomes" id="UP000007842">
    <property type="component" value="Chromosome"/>
</dbReference>
<name>F8JNQ0_STREN</name>
<dbReference type="KEGG" id="sct:SCAT_0247"/>